<evidence type="ECO:0000313" key="2">
    <source>
        <dbReference type="Proteomes" id="UP000547444"/>
    </source>
</evidence>
<comment type="caution">
    <text evidence="1">The sequence shown here is derived from an EMBL/GenBank/DDBJ whole genome shotgun (WGS) entry which is preliminary data.</text>
</comment>
<keyword evidence="2" id="KW-1185">Reference proteome</keyword>
<dbReference type="AlphaFoldDB" id="A0A7X5U5U7"/>
<reference evidence="1 2" key="1">
    <citation type="submission" date="2020-03" db="EMBL/GenBank/DDBJ databases">
        <title>Sequencing the genomes of 1000 actinobacteria strains.</title>
        <authorList>
            <person name="Klenk H.-P."/>
        </authorList>
    </citation>
    <scope>NUCLEOTIDE SEQUENCE [LARGE SCALE GENOMIC DNA]</scope>
    <source>
        <strain evidence="1 2">DSM 44556</strain>
    </source>
</reference>
<protein>
    <submittedName>
        <fullName evidence="1">Uncharacterized protein</fullName>
    </submittedName>
</protein>
<dbReference type="Proteomes" id="UP000547444">
    <property type="component" value="Unassembled WGS sequence"/>
</dbReference>
<organism evidence="1 2">
    <name type="scientific">Mycolicibacterium fluoranthenivorans</name>
    <dbReference type="NCBI Taxonomy" id="258505"/>
    <lineage>
        <taxon>Bacteria</taxon>
        <taxon>Bacillati</taxon>
        <taxon>Actinomycetota</taxon>
        <taxon>Actinomycetes</taxon>
        <taxon>Mycobacteriales</taxon>
        <taxon>Mycobacteriaceae</taxon>
        <taxon>Mycolicibacterium</taxon>
    </lineage>
</organism>
<name>A0A7X5U5U7_9MYCO</name>
<sequence>MTCTKCDEEVHARGLCSTHWASLRRRLMAYGKWDCFYVDAAAVQKHVAGLRARGMGHRRIEALSGLTRAALQALPNVTRVSRRTEAIILAIPLPACVFDPILADGAQISVIGSQRRIQALARMGWSAEMLAARVGCDRRRLAALTSGQQTKVTVRWARRIDELFNELQDVPGPGRKAARFAELKGWAPPIAWDDDTIDDPNAKPQHDAHRFVSFAEKYEELRDHCLVTGLDAITERLNRDDPASVKRQIERYLEQERKVAS</sequence>
<proteinExistence type="predicted"/>
<dbReference type="EMBL" id="JAANOW010000005">
    <property type="protein sequence ID" value="NIH98946.1"/>
    <property type="molecule type" value="Genomic_DNA"/>
</dbReference>
<gene>
    <name evidence="1" type="ORF">FHU31_005970</name>
</gene>
<evidence type="ECO:0000313" key="1">
    <source>
        <dbReference type="EMBL" id="NIH98946.1"/>
    </source>
</evidence>
<dbReference type="RefSeq" id="WP_167164668.1">
    <property type="nucleotide sequence ID" value="NZ_JAANOW010000005.1"/>
</dbReference>
<accession>A0A7X5U5U7</accession>